<dbReference type="GO" id="GO:0016705">
    <property type="term" value="F:oxidoreductase activity, acting on paired donors, with incorporation or reduction of molecular oxygen"/>
    <property type="evidence" value="ECO:0007669"/>
    <property type="project" value="UniProtKB-ARBA"/>
</dbReference>
<evidence type="ECO:0000256" key="1">
    <source>
        <dbReference type="ARBA" id="ARBA00022714"/>
    </source>
</evidence>
<dbReference type="InterPro" id="IPR017941">
    <property type="entry name" value="Rieske_2Fe-2S"/>
</dbReference>
<evidence type="ECO:0000256" key="5">
    <source>
        <dbReference type="ARBA" id="ARBA00023014"/>
    </source>
</evidence>
<accession>A0A2N6K307</accession>
<evidence type="ECO:0000256" key="3">
    <source>
        <dbReference type="ARBA" id="ARBA00022946"/>
    </source>
</evidence>
<protein>
    <submittedName>
        <fullName evidence="7">(2Fe-2S)-binding protein</fullName>
    </submittedName>
</protein>
<gene>
    <name evidence="7" type="ORF">CEN44_12285</name>
</gene>
<dbReference type="PANTHER" id="PTHR21266:SF29">
    <property type="entry name" value="PROTEIN TIC 55, CHLOROPLASTIC"/>
    <property type="match status" value="1"/>
</dbReference>
<dbReference type="RefSeq" id="WP_016867732.1">
    <property type="nucleotide sequence ID" value="NZ_CAWNVR010000363.1"/>
</dbReference>
<evidence type="ECO:0000256" key="2">
    <source>
        <dbReference type="ARBA" id="ARBA00022723"/>
    </source>
</evidence>
<sequence>MFTHDELLTSATTDDKQKFNWRNFWYPVAFVQDIPVDRPCGFSLYDEPLVLFKNQQGNFTCLQDCCAHRAAKLSDGRVTDGKIECLYHGWQYGGDGKCLYIPQLPADAKIPTKACVQSFLTVERQGILWVWPGKLEIAEIESIPIVPVLDKPGYIHTDYMVDLPHDQTYLIENVLDPAHVSIIHHGSQGNRKDAQPLEIEIIENSTRGIRAKWRGTKKPDQVWHDVEFVAPNLVHNIINLGQRGWCVGLVSYGVPLGKGRCRLLFRGYRNFLPFTLQFQPRWFQHFKWNKILEQDFDVIARQQQQIEQLGKSLKEIYLPLKTTDTLVIAYRKWLDQVGDGLPFYQGYATSKYPEEKISPNNFLLQDRFSRHTQICSSCHQTYQIITRLEQAAISFAVGIAALAIVIDGSGYQKITALIACLLSLALAGIFDQFKIRFEHSYQD</sequence>
<name>A0A2N6K307_FISMU</name>
<evidence type="ECO:0000259" key="6">
    <source>
        <dbReference type="PROSITE" id="PS51296"/>
    </source>
</evidence>
<dbReference type="Pfam" id="PF08417">
    <property type="entry name" value="PaO"/>
    <property type="match status" value="1"/>
</dbReference>
<keyword evidence="2" id="KW-0479">Metal-binding</keyword>
<keyword evidence="4" id="KW-0408">Iron</keyword>
<evidence type="ECO:0000256" key="4">
    <source>
        <dbReference type="ARBA" id="ARBA00023004"/>
    </source>
</evidence>
<keyword evidence="3" id="KW-0809">Transit peptide</keyword>
<dbReference type="GO" id="GO:0051537">
    <property type="term" value="F:2 iron, 2 sulfur cluster binding"/>
    <property type="evidence" value="ECO:0007669"/>
    <property type="project" value="UniProtKB-KW"/>
</dbReference>
<dbReference type="GO" id="GO:0005737">
    <property type="term" value="C:cytoplasm"/>
    <property type="evidence" value="ECO:0007669"/>
    <property type="project" value="TreeGrafter"/>
</dbReference>
<dbReference type="Gene3D" id="2.102.10.10">
    <property type="entry name" value="Rieske [2Fe-2S] iron-sulphur domain"/>
    <property type="match status" value="1"/>
</dbReference>
<dbReference type="SUPFAM" id="SSF50022">
    <property type="entry name" value="ISP domain"/>
    <property type="match status" value="1"/>
</dbReference>
<dbReference type="AlphaFoldDB" id="A0A2N6K307"/>
<dbReference type="GO" id="GO:0046872">
    <property type="term" value="F:metal ion binding"/>
    <property type="evidence" value="ECO:0007669"/>
    <property type="project" value="UniProtKB-KW"/>
</dbReference>
<dbReference type="Gene3D" id="3.90.380.10">
    <property type="entry name" value="Naphthalene 1,2-dioxygenase Alpha Subunit, Chain A, domain 1"/>
    <property type="match status" value="1"/>
</dbReference>
<dbReference type="EMBL" id="NRQW01000264">
    <property type="protein sequence ID" value="PLZ89748.1"/>
    <property type="molecule type" value="Genomic_DNA"/>
</dbReference>
<evidence type="ECO:0000313" key="7">
    <source>
        <dbReference type="EMBL" id="PLZ89748.1"/>
    </source>
</evidence>
<dbReference type="GO" id="GO:0010277">
    <property type="term" value="F:chlorophyllide a oxygenase activity"/>
    <property type="evidence" value="ECO:0007669"/>
    <property type="project" value="InterPro"/>
</dbReference>
<dbReference type="InterPro" id="IPR050584">
    <property type="entry name" value="Cholesterol_7-desaturase"/>
</dbReference>
<dbReference type="InterPro" id="IPR036922">
    <property type="entry name" value="Rieske_2Fe-2S_sf"/>
</dbReference>
<dbReference type="PANTHER" id="PTHR21266">
    <property type="entry name" value="IRON-SULFUR DOMAIN CONTAINING PROTEIN"/>
    <property type="match status" value="1"/>
</dbReference>
<keyword evidence="1" id="KW-0001">2Fe-2S</keyword>
<keyword evidence="8" id="KW-1185">Reference proteome</keyword>
<dbReference type="InterPro" id="IPR013626">
    <property type="entry name" value="PaO"/>
</dbReference>
<dbReference type="PROSITE" id="PS51296">
    <property type="entry name" value="RIESKE"/>
    <property type="match status" value="1"/>
</dbReference>
<dbReference type="Pfam" id="PF00355">
    <property type="entry name" value="Rieske"/>
    <property type="match status" value="1"/>
</dbReference>
<proteinExistence type="predicted"/>
<evidence type="ECO:0000313" key="8">
    <source>
        <dbReference type="Proteomes" id="UP000235036"/>
    </source>
</evidence>
<dbReference type="Proteomes" id="UP000235036">
    <property type="component" value="Unassembled WGS sequence"/>
</dbReference>
<reference evidence="7 8" key="1">
    <citation type="submission" date="2017-08" db="EMBL/GenBank/DDBJ databases">
        <title>Genomes of Fischerella (Mastigocladus) sp. strains.</title>
        <authorList>
            <person name="Miller S.R."/>
        </authorList>
    </citation>
    <scope>NUCLEOTIDE SEQUENCE [LARGE SCALE GENOMIC DNA]</scope>
    <source>
        <strain evidence="7 8">CCMEE 5323</strain>
    </source>
</reference>
<dbReference type="SUPFAM" id="SSF55961">
    <property type="entry name" value="Bet v1-like"/>
    <property type="match status" value="1"/>
</dbReference>
<comment type="caution">
    <text evidence="7">The sequence shown here is derived from an EMBL/GenBank/DDBJ whole genome shotgun (WGS) entry which is preliminary data.</text>
</comment>
<feature type="domain" description="Rieske" evidence="6">
    <location>
        <begin position="25"/>
        <end position="130"/>
    </location>
</feature>
<keyword evidence="5" id="KW-0411">Iron-sulfur</keyword>
<organism evidence="7 8">
    <name type="scientific">Fischerella muscicola CCMEE 5323</name>
    <dbReference type="NCBI Taxonomy" id="2019572"/>
    <lineage>
        <taxon>Bacteria</taxon>
        <taxon>Bacillati</taxon>
        <taxon>Cyanobacteriota</taxon>
        <taxon>Cyanophyceae</taxon>
        <taxon>Nostocales</taxon>
        <taxon>Hapalosiphonaceae</taxon>
        <taxon>Fischerella</taxon>
    </lineage>
</organism>